<dbReference type="PANTHER" id="PTHR34385:SF1">
    <property type="entry name" value="PEPTIDOGLYCAN L-ALANYL-D-GLUTAMATE ENDOPEPTIDASE CWLK"/>
    <property type="match status" value="1"/>
</dbReference>
<feature type="region of interest" description="Disordered" evidence="1">
    <location>
        <begin position="1"/>
        <end position="171"/>
    </location>
</feature>
<evidence type="ECO:0000259" key="2">
    <source>
        <dbReference type="Pfam" id="PF02557"/>
    </source>
</evidence>
<keyword evidence="4" id="KW-1185">Reference proteome</keyword>
<dbReference type="InterPro" id="IPR003709">
    <property type="entry name" value="VanY-like_core_dom"/>
</dbReference>
<dbReference type="EMBL" id="BJWH01000010">
    <property type="protein sequence ID" value="GEL98590.1"/>
    <property type="molecule type" value="Genomic_DNA"/>
</dbReference>
<sequence>MGSHSEEPVTAPLTRRQLREAQRRSESGSAPVTGPRPDPDSPAAHHVPSWAHPSAPVTEAPVRSTPPQQTRSAWSAGPQAHTSAPSAAPQPRAATRAASPARPAAPSAPMSRPDAPTASPVRPGAPTASPVRAPAPTAPARVEAPAAPPRRSADTAPFSASRSPEPLPTLPARIEWPAAPARRTVAAPAVPTSVRAAAPVTSPRALATTAIPLEAGPAESGPSAPVAAAPFPAVEEVPELEATPHGTIGRRSRKPTRAAARLSVLGVLAGITVVIPVSQGLVPSSVAFGSDALADSTLPTTVSALAGSSLSAMPPTSLMATDGALQARGLATASRAEDRSALPGCDGSMRPAGQNGLLKTSDLCNLWDNHTQLRADAAVSLAEFNQAFAARFGGDLCISGGYRTLAAQRAVKAQKGGLAAVPGKSNHGWGLAVDLCQDQTSGTKWRWITENAPTYGWENPAWAQPGGSGPYERWHWEYKKGVQADGEYYDG</sequence>
<dbReference type="SUPFAM" id="SSF55166">
    <property type="entry name" value="Hedgehog/DD-peptidase"/>
    <property type="match status" value="1"/>
</dbReference>
<name>A0A511JKQ0_9CELL</name>
<feature type="compositionally biased region" description="Basic and acidic residues" evidence="1">
    <location>
        <begin position="17"/>
        <end position="26"/>
    </location>
</feature>
<reference evidence="3 4" key="1">
    <citation type="submission" date="2019-07" db="EMBL/GenBank/DDBJ databases">
        <title>Whole genome shotgun sequence of Cellulomonas terrae NBRC 100819.</title>
        <authorList>
            <person name="Hosoyama A."/>
            <person name="Uohara A."/>
            <person name="Ohji S."/>
            <person name="Ichikawa N."/>
        </authorList>
    </citation>
    <scope>NUCLEOTIDE SEQUENCE [LARGE SCALE GENOMIC DNA]</scope>
    <source>
        <strain evidence="3 4">NBRC 100819</strain>
    </source>
</reference>
<organism evidence="3 4">
    <name type="scientific">Cellulomonas terrae</name>
    <dbReference type="NCBI Taxonomy" id="311234"/>
    <lineage>
        <taxon>Bacteria</taxon>
        <taxon>Bacillati</taxon>
        <taxon>Actinomycetota</taxon>
        <taxon>Actinomycetes</taxon>
        <taxon>Micrococcales</taxon>
        <taxon>Cellulomonadaceae</taxon>
        <taxon>Cellulomonas</taxon>
    </lineage>
</organism>
<proteinExistence type="predicted"/>
<feature type="compositionally biased region" description="Low complexity" evidence="1">
    <location>
        <begin position="83"/>
        <end position="116"/>
    </location>
</feature>
<dbReference type="InterPro" id="IPR052179">
    <property type="entry name" value="DD-CPase-like"/>
</dbReference>
<evidence type="ECO:0000313" key="4">
    <source>
        <dbReference type="Proteomes" id="UP000321049"/>
    </source>
</evidence>
<dbReference type="InterPro" id="IPR009045">
    <property type="entry name" value="Zn_M74/Hedgehog-like"/>
</dbReference>
<feature type="compositionally biased region" description="Low complexity" evidence="1">
    <location>
        <begin position="125"/>
        <end position="145"/>
    </location>
</feature>
<evidence type="ECO:0000256" key="1">
    <source>
        <dbReference type="SAM" id="MobiDB-lite"/>
    </source>
</evidence>
<dbReference type="PANTHER" id="PTHR34385">
    <property type="entry name" value="D-ALANYL-D-ALANINE CARBOXYPEPTIDASE"/>
    <property type="match status" value="1"/>
</dbReference>
<protein>
    <recommendedName>
        <fullName evidence="2">D-alanyl-D-alanine carboxypeptidase-like core domain-containing protein</fullName>
    </recommendedName>
</protein>
<feature type="domain" description="D-alanyl-D-alanine carboxypeptidase-like core" evidence="2">
    <location>
        <begin position="371"/>
        <end position="478"/>
    </location>
</feature>
<comment type="caution">
    <text evidence="3">The sequence shown here is derived from an EMBL/GenBank/DDBJ whole genome shotgun (WGS) entry which is preliminary data.</text>
</comment>
<dbReference type="Gene3D" id="3.30.1380.10">
    <property type="match status" value="1"/>
</dbReference>
<dbReference type="Pfam" id="PF02557">
    <property type="entry name" value="VanY"/>
    <property type="match status" value="1"/>
</dbReference>
<dbReference type="CDD" id="cd14814">
    <property type="entry name" value="Peptidase_M15"/>
    <property type="match status" value="1"/>
</dbReference>
<evidence type="ECO:0000313" key="3">
    <source>
        <dbReference type="EMBL" id="GEL98590.1"/>
    </source>
</evidence>
<accession>A0A511JKQ0</accession>
<gene>
    <name evidence="3" type="ORF">CTE05_21370</name>
</gene>
<dbReference type="AlphaFoldDB" id="A0A511JKQ0"/>
<dbReference type="GO" id="GO:0008233">
    <property type="term" value="F:peptidase activity"/>
    <property type="evidence" value="ECO:0007669"/>
    <property type="project" value="InterPro"/>
</dbReference>
<dbReference type="Proteomes" id="UP000321049">
    <property type="component" value="Unassembled WGS sequence"/>
</dbReference>
<dbReference type="GO" id="GO:0006508">
    <property type="term" value="P:proteolysis"/>
    <property type="evidence" value="ECO:0007669"/>
    <property type="project" value="InterPro"/>
</dbReference>